<feature type="compositionally biased region" description="Polar residues" evidence="16">
    <location>
        <begin position="263"/>
        <end position="275"/>
    </location>
</feature>
<dbReference type="InterPro" id="IPR037840">
    <property type="entry name" value="PH_Anillin"/>
</dbReference>
<keyword evidence="9" id="KW-0315">Glutamine amidotransferase</keyword>
<feature type="compositionally biased region" description="Polar residues" evidence="16">
    <location>
        <begin position="469"/>
        <end position="490"/>
    </location>
</feature>
<dbReference type="PROSITE" id="PS50003">
    <property type="entry name" value="PH_DOMAIN"/>
    <property type="match status" value="1"/>
</dbReference>
<comment type="catalytic activity">
    <reaction evidence="13">
        <text>L-aspartate + L-glutamine + ATP + H2O = L-asparagine + L-glutamate + AMP + diphosphate + H(+)</text>
        <dbReference type="Rhea" id="RHEA:12228"/>
        <dbReference type="ChEBI" id="CHEBI:15377"/>
        <dbReference type="ChEBI" id="CHEBI:15378"/>
        <dbReference type="ChEBI" id="CHEBI:29985"/>
        <dbReference type="ChEBI" id="CHEBI:29991"/>
        <dbReference type="ChEBI" id="CHEBI:30616"/>
        <dbReference type="ChEBI" id="CHEBI:33019"/>
        <dbReference type="ChEBI" id="CHEBI:58048"/>
        <dbReference type="ChEBI" id="CHEBI:58359"/>
        <dbReference type="ChEBI" id="CHEBI:456215"/>
        <dbReference type="EC" id="6.3.5.4"/>
    </reaction>
</comment>
<dbReference type="InterPro" id="IPR033738">
    <property type="entry name" value="AsnB_N"/>
</dbReference>
<dbReference type="PANTHER" id="PTHR11772">
    <property type="entry name" value="ASPARAGINE SYNTHETASE"/>
    <property type="match status" value="1"/>
</dbReference>
<accession>A0AAV2K5G6</accession>
<evidence type="ECO:0000313" key="20">
    <source>
        <dbReference type="Proteomes" id="UP001497482"/>
    </source>
</evidence>
<evidence type="ECO:0000256" key="9">
    <source>
        <dbReference type="ARBA" id="ARBA00022962"/>
    </source>
</evidence>
<dbReference type="EMBL" id="OZ035838">
    <property type="protein sequence ID" value="CAL1584148.1"/>
    <property type="molecule type" value="Genomic_DNA"/>
</dbReference>
<feature type="compositionally biased region" description="Basic and acidic residues" evidence="16">
    <location>
        <begin position="432"/>
        <end position="442"/>
    </location>
</feature>
<feature type="compositionally biased region" description="Polar residues" evidence="16">
    <location>
        <begin position="356"/>
        <end position="372"/>
    </location>
</feature>
<dbReference type="InterPro" id="IPR006426">
    <property type="entry name" value="Asn_synth_AEB"/>
</dbReference>
<evidence type="ECO:0000256" key="10">
    <source>
        <dbReference type="ARBA" id="ARBA00023054"/>
    </source>
</evidence>
<comment type="function">
    <text evidence="14">Required for cytokinesis. Essential for the structural integrity of the cleavage furrow and for completion of cleavage furrow ingression. Plays a role in bleb assembly during metaphase and anaphase of mitosis. May play a significant role in podocyte cell migration.</text>
</comment>
<dbReference type="SUPFAM" id="SSF52402">
    <property type="entry name" value="Adenine nucleotide alpha hydrolases-like"/>
    <property type="match status" value="1"/>
</dbReference>
<keyword evidence="10" id="KW-0175">Coiled coil</keyword>
<dbReference type="InterPro" id="IPR017932">
    <property type="entry name" value="GATase_2_dom"/>
</dbReference>
<feature type="compositionally biased region" description="Basic and acidic residues" evidence="16">
    <location>
        <begin position="375"/>
        <end position="385"/>
    </location>
</feature>
<dbReference type="InterPro" id="IPR011993">
    <property type="entry name" value="PH-like_dom_sf"/>
</dbReference>
<evidence type="ECO:0000259" key="18">
    <source>
        <dbReference type="PROSITE" id="PS51278"/>
    </source>
</evidence>
<dbReference type="InterPro" id="IPR012966">
    <property type="entry name" value="AHD"/>
</dbReference>
<dbReference type="InterPro" id="IPR014729">
    <property type="entry name" value="Rossmann-like_a/b/a_fold"/>
</dbReference>
<keyword evidence="7" id="KW-0067">ATP-binding</keyword>
<feature type="compositionally biased region" description="Polar residues" evidence="16">
    <location>
        <begin position="386"/>
        <end position="413"/>
    </location>
</feature>
<dbReference type="GO" id="GO:0032059">
    <property type="term" value="C:bleb"/>
    <property type="evidence" value="ECO:0007669"/>
    <property type="project" value="UniProtKB-SubCell"/>
</dbReference>
<feature type="region of interest" description="Disordered" evidence="16">
    <location>
        <begin position="241"/>
        <end position="553"/>
    </location>
</feature>
<evidence type="ECO:0000256" key="16">
    <source>
        <dbReference type="SAM" id="MobiDB-lite"/>
    </source>
</evidence>
<dbReference type="FunFam" id="3.40.50.620:FF:000090">
    <property type="entry name" value="asparagine synthetase [glutamine-hydrolyzing]"/>
    <property type="match status" value="1"/>
</dbReference>
<feature type="compositionally biased region" description="Basic and acidic residues" evidence="16">
    <location>
        <begin position="519"/>
        <end position="542"/>
    </location>
</feature>
<dbReference type="Gene3D" id="2.30.29.30">
    <property type="entry name" value="Pleckstrin-homology domain (PH domain)/Phosphotyrosine-binding domain (PTB)"/>
    <property type="match status" value="1"/>
</dbReference>
<evidence type="ECO:0000256" key="4">
    <source>
        <dbReference type="ARBA" id="ARBA00022598"/>
    </source>
</evidence>
<keyword evidence="6" id="KW-0547">Nucleotide-binding</keyword>
<dbReference type="Gene3D" id="3.40.50.620">
    <property type="entry name" value="HUPs"/>
    <property type="match status" value="1"/>
</dbReference>
<evidence type="ECO:0000256" key="13">
    <source>
        <dbReference type="ARBA" id="ARBA00048741"/>
    </source>
</evidence>
<dbReference type="SUPFAM" id="SSF50729">
    <property type="entry name" value="PH domain-like"/>
    <property type="match status" value="1"/>
</dbReference>
<evidence type="ECO:0000256" key="12">
    <source>
        <dbReference type="ARBA" id="ARBA00043945"/>
    </source>
</evidence>
<dbReference type="Pfam" id="PF00169">
    <property type="entry name" value="PH"/>
    <property type="match status" value="1"/>
</dbReference>
<dbReference type="NCBIfam" id="TIGR01536">
    <property type="entry name" value="asn_synth_AEB"/>
    <property type="match status" value="1"/>
</dbReference>
<dbReference type="GO" id="GO:0004066">
    <property type="term" value="F:asparagine synthase (glutamine-hydrolyzing) activity"/>
    <property type="evidence" value="ECO:0007669"/>
    <property type="project" value="UniProtKB-EC"/>
</dbReference>
<dbReference type="FunFam" id="3.60.20.10:FF:000039">
    <property type="entry name" value="Asparagine synthetase [glutamine-hydrolyzing]"/>
    <property type="match status" value="1"/>
</dbReference>
<evidence type="ECO:0000256" key="5">
    <source>
        <dbReference type="ARBA" id="ARBA00022605"/>
    </source>
</evidence>
<dbReference type="EC" id="6.3.5.4" evidence="2"/>
<sequence>MDPFTEKLLERTRARRENLQKKLADRPNAANRLMTKRPLTETNSLICEPAIDKVPQPATKPSPSKRKCSGENLQSSIVDEENKEPTVLQSLTPMLQDPPTDKKPPVGARTSRSHTPIQAGQVKDVEPDGRDEVELDSRQEEEDSEMEVRSSSLHQSEEVEERSGLSATGMRSRLQMLANQRKGWETGAVDPDCTPLSALKRQPEEPLIHAPPVSSGTPVGRKGRLANLAATICSWEDDLSHASIPKQSAPPEKPTPVPQTPTRETSATAKPNPSVMSCPPKASRVFLPPSPHKAEAPTVPAAAQSPQRLQRQEQTHTSPAPKPAPVPQSPVKSQPLTRPQEVLSSPHKPQIRTKPSELSCSYQERSAGTPSVKSFLERFGEKCQERSNQSTPSGRSQPKTPAVTSAVTPNTRMVQEKLRAAQAANTTSADLTQRHKMERESELAQIRNRFQKANNMWKNKDEGSDKTSSDAVKSMNQSEMSDAPSSQSEEPTAPSGFLDSPPASTSSPLRAAAPLAPEPVHKDPEETKAEEDKQTETEKVNETEMNVDGSDCSEQNVDSINSAVINELFQGVLEQSDDYTEEEEDPLNISSMSLLAPLAETVAAVVKSPDRMMTSTPASSFIVKSPLDKTPRTKLRRSLSSDSIHVLSPEHRLPYSIDAYRSTRVKDTERPSIKQVIVRREEVSQRADEARGSSLFSVKQRMKVLTSEMTMQQTVIHQASQALNCCTDEEHGKGSQVEAEAERLLLVATEKREVLKAELDRLKGDPSAQKKAAALTEGSGLLASRGSLTLHELRLPLKADFVCSTANKPESASKHSFFVMIRAGAEHTVATPLASTHRGLSGDTLTFPTKFSMADVSSDFQIMIEVYCFVQKREICADKKKKVSKSKAITPKRFLAISKSGQTPVMASPGGPNAVRTSNFILVGSHKLTLASIGNNKFPLEKVPFLCPLEGHIYMKLQCEVGSRVEERGFLTMFEDVSGFGAWHRRWCVLSGYCVSYWTYPDDERRKNPIGRINLANCTSKRVEPANREFCARPNTFELITVRPQKEDDRETLVSHCMNTVCVTKNWLSADTKEERNLWMRKLNQILVDLRMWQPDSCCKAADPRLWTMCGIWGLFGSDECLSVQCTSAMKIAHRGPDAFRFENVDGFTNCCFGFHRLAIVDQLYGMQPLRIKKFPFLWLCYNGEIYNHSTLREQFGFEHQTNVDGEVMLHLYSRFGVQKMASLLDGVFAFILLDTANRKVFIGRDTYGVRPLFKLLTDDGFLALCSEAKGLTELSHTMTSPACVEPFLPGHFEQFELKANGKVQSVQMEAFHCCTQEPAHALYDSVERLTTSFDEETVKANIRALFENAVRKRLMSHRRIGCLLSGGLDSSLVAATLVKLAKEDKLQYPVQTFSIGSDDSPDILAARKVAAHIGSEHHEVNFSVEEGIQAVEEVIYHLETYDITTIRASVGMYLLSKYIRQKTDSVVIFSGEGSDELAQGYIYFHKAPSARAGSEDSVRLLKELYLFDVLRADRTTAAHGLELRVPFLDHRLTAYYLSLPEEMRAPRSGVEKHLLRDSFKGLDLIPEEILWRRKEAFSDGLMSLKKSWYTCLQEHLEEVVNEEQMQKAAETFPHNPPPSKEAYFYRQVFEKLYPGRAQWLSYFWMPRWTNATDPSARTLSIYTPEKDQ</sequence>
<dbReference type="GO" id="GO:0005829">
    <property type="term" value="C:cytosol"/>
    <property type="evidence" value="ECO:0007669"/>
    <property type="project" value="TreeGrafter"/>
</dbReference>
<feature type="domain" description="PH" evidence="17">
    <location>
        <begin position="964"/>
        <end position="1088"/>
    </location>
</feature>
<dbReference type="CDD" id="cd01991">
    <property type="entry name" value="Asn_synthase_B_C"/>
    <property type="match status" value="1"/>
</dbReference>
<dbReference type="SUPFAM" id="SSF56235">
    <property type="entry name" value="N-terminal nucleophile aminohydrolases (Ntn hydrolases)"/>
    <property type="match status" value="1"/>
</dbReference>
<evidence type="ECO:0000256" key="2">
    <source>
        <dbReference type="ARBA" id="ARBA00012737"/>
    </source>
</evidence>
<dbReference type="InterPro" id="IPR001962">
    <property type="entry name" value="Asn_synthase"/>
</dbReference>
<comment type="pathway">
    <text evidence="1">Amino-acid biosynthesis; L-asparagine biosynthesis; L-asparagine from L-aspartate (L-Gln route): step 1/1.</text>
</comment>
<comment type="subcellular location">
    <subcellularLocation>
        <location evidence="12">Cell projection</location>
        <location evidence="12">Bleb</location>
    </subcellularLocation>
</comment>
<dbReference type="InterPro" id="IPR001849">
    <property type="entry name" value="PH_domain"/>
</dbReference>
<name>A0AAV2K5G6_KNICA</name>
<dbReference type="Pfam" id="PF16018">
    <property type="entry name" value="Anillin_N"/>
    <property type="match status" value="1"/>
</dbReference>
<dbReference type="InterPro" id="IPR050795">
    <property type="entry name" value="Asn_Synthetase"/>
</dbReference>
<evidence type="ECO:0000256" key="6">
    <source>
        <dbReference type="ARBA" id="ARBA00022741"/>
    </source>
</evidence>
<dbReference type="GO" id="GO:0005524">
    <property type="term" value="F:ATP binding"/>
    <property type="evidence" value="ECO:0007669"/>
    <property type="project" value="UniProtKB-KW"/>
</dbReference>
<dbReference type="FunFam" id="2.30.29.30:FF:000111">
    <property type="entry name" value="anillin isoform X1"/>
    <property type="match status" value="1"/>
</dbReference>
<keyword evidence="5" id="KW-0028">Amino-acid biosynthesis</keyword>
<gene>
    <name evidence="19" type="ORF">KC01_LOCUS14524</name>
</gene>
<dbReference type="Gene3D" id="3.60.20.10">
    <property type="entry name" value="Glutamine Phosphoribosylpyrophosphate, subunit 1, domain 1"/>
    <property type="match status" value="1"/>
</dbReference>
<dbReference type="Pfam" id="PF13537">
    <property type="entry name" value="GATase_7"/>
    <property type="match status" value="1"/>
</dbReference>
<evidence type="ECO:0000313" key="19">
    <source>
        <dbReference type="EMBL" id="CAL1584148.1"/>
    </source>
</evidence>
<dbReference type="Pfam" id="PF00733">
    <property type="entry name" value="Asn_synthase"/>
    <property type="match status" value="2"/>
</dbReference>
<keyword evidence="4" id="KW-0436">Ligase</keyword>
<dbReference type="PANTHER" id="PTHR11772:SF23">
    <property type="entry name" value="ASPARAGINE SYNTHETASE [GLUTAMINE-HYDROLYZING]"/>
    <property type="match status" value="1"/>
</dbReference>
<evidence type="ECO:0000256" key="7">
    <source>
        <dbReference type="ARBA" id="ARBA00022840"/>
    </source>
</evidence>
<evidence type="ECO:0000256" key="8">
    <source>
        <dbReference type="ARBA" id="ARBA00022888"/>
    </source>
</evidence>
<keyword evidence="8" id="KW-0061">Asparagine biosynthesis</keyword>
<dbReference type="Pfam" id="PF08174">
    <property type="entry name" value="Anillin"/>
    <property type="match status" value="1"/>
</dbReference>
<keyword evidence="20" id="KW-1185">Reference proteome</keyword>
<evidence type="ECO:0000256" key="3">
    <source>
        <dbReference type="ARBA" id="ARBA00021389"/>
    </source>
</evidence>
<reference evidence="19 20" key="1">
    <citation type="submission" date="2024-04" db="EMBL/GenBank/DDBJ databases">
        <authorList>
            <person name="Waldvogel A.-M."/>
            <person name="Schoenle A."/>
        </authorList>
    </citation>
    <scope>NUCLEOTIDE SEQUENCE [LARGE SCALE GENOMIC DNA]</scope>
</reference>
<evidence type="ECO:0000259" key="17">
    <source>
        <dbReference type="PROSITE" id="PS50003"/>
    </source>
</evidence>
<evidence type="ECO:0000256" key="1">
    <source>
        <dbReference type="ARBA" id="ARBA00005187"/>
    </source>
</evidence>
<dbReference type="InterPro" id="IPR031970">
    <property type="entry name" value="Anillin_N"/>
</dbReference>
<feature type="region of interest" description="Disordered" evidence="16">
    <location>
        <begin position="202"/>
        <end position="222"/>
    </location>
</feature>
<feature type="domain" description="Glutamine amidotransferase type-2" evidence="18">
    <location>
        <begin position="1110"/>
        <end position="1299"/>
    </location>
</feature>
<organism evidence="19 20">
    <name type="scientific">Knipowitschia caucasica</name>
    <name type="common">Caucasian dwarf goby</name>
    <name type="synonym">Pomatoschistus caucasicus</name>
    <dbReference type="NCBI Taxonomy" id="637954"/>
    <lineage>
        <taxon>Eukaryota</taxon>
        <taxon>Metazoa</taxon>
        <taxon>Chordata</taxon>
        <taxon>Craniata</taxon>
        <taxon>Vertebrata</taxon>
        <taxon>Euteleostomi</taxon>
        <taxon>Actinopterygii</taxon>
        <taxon>Neopterygii</taxon>
        <taxon>Teleostei</taxon>
        <taxon>Neoteleostei</taxon>
        <taxon>Acanthomorphata</taxon>
        <taxon>Gobiaria</taxon>
        <taxon>Gobiiformes</taxon>
        <taxon>Gobioidei</taxon>
        <taxon>Gobiidae</taxon>
        <taxon>Gobiinae</taxon>
        <taxon>Knipowitschia</taxon>
    </lineage>
</organism>
<dbReference type="CDD" id="cd00712">
    <property type="entry name" value="AsnB"/>
    <property type="match status" value="1"/>
</dbReference>
<evidence type="ECO:0000256" key="11">
    <source>
        <dbReference type="ARBA" id="ARBA00030234"/>
    </source>
</evidence>
<dbReference type="InterPro" id="IPR029055">
    <property type="entry name" value="Ntn_hydrolases_N"/>
</dbReference>
<dbReference type="GO" id="GO:0006529">
    <property type="term" value="P:asparagine biosynthetic process"/>
    <property type="evidence" value="ECO:0007669"/>
    <property type="project" value="UniProtKB-KW"/>
</dbReference>
<evidence type="ECO:0000256" key="15">
    <source>
        <dbReference type="ARBA" id="ARBA00071355"/>
    </source>
</evidence>
<dbReference type="CDD" id="cd01263">
    <property type="entry name" value="PH_anillin"/>
    <property type="match status" value="1"/>
</dbReference>
<dbReference type="PROSITE" id="PS51278">
    <property type="entry name" value="GATASE_TYPE_2"/>
    <property type="match status" value="1"/>
</dbReference>
<feature type="region of interest" description="Disordered" evidence="16">
    <location>
        <begin position="19"/>
        <end position="172"/>
    </location>
</feature>
<dbReference type="Proteomes" id="UP001497482">
    <property type="component" value="Chromosome 16"/>
</dbReference>
<dbReference type="SMART" id="SM00233">
    <property type="entry name" value="PH"/>
    <property type="match status" value="1"/>
</dbReference>
<evidence type="ECO:0000256" key="14">
    <source>
        <dbReference type="ARBA" id="ARBA00057106"/>
    </source>
</evidence>
<feature type="compositionally biased region" description="Basic and acidic residues" evidence="16">
    <location>
        <begin position="123"/>
        <end position="138"/>
    </location>
</feature>
<proteinExistence type="predicted"/>
<feature type="compositionally biased region" description="Basic and acidic residues" evidence="16">
    <location>
        <begin position="458"/>
        <end position="468"/>
    </location>
</feature>
<feature type="compositionally biased region" description="Low complexity" evidence="16">
    <location>
        <begin position="500"/>
        <end position="515"/>
    </location>
</feature>
<protein>
    <recommendedName>
        <fullName evidence="15">Anillin</fullName>
        <ecNumber evidence="2">6.3.5.4</ecNumber>
    </recommendedName>
    <alternativeName>
        <fullName evidence="3">Asparagine synthetase [glutamine-hydrolyzing]</fullName>
    </alternativeName>
    <alternativeName>
        <fullName evidence="11">Glutamine-dependent asparagine synthetase</fullName>
    </alternativeName>
</protein>